<dbReference type="SUPFAM" id="SSF52821">
    <property type="entry name" value="Rhodanese/Cell cycle control phosphatase"/>
    <property type="match status" value="1"/>
</dbReference>
<dbReference type="PROSITE" id="PS00973">
    <property type="entry name" value="USP_2"/>
    <property type="match status" value="1"/>
</dbReference>
<feature type="domain" description="USP" evidence="5">
    <location>
        <begin position="546"/>
        <end position="876"/>
    </location>
</feature>
<dbReference type="WBParaSite" id="SMUV_0000464801-mRNA-1">
    <property type="protein sequence ID" value="SMUV_0000464801-mRNA-1"/>
    <property type="gene ID" value="SMUV_0000464801"/>
</dbReference>
<dbReference type="CDD" id="cd02674">
    <property type="entry name" value="Peptidase_C19R"/>
    <property type="match status" value="1"/>
</dbReference>
<dbReference type="InterPro" id="IPR036873">
    <property type="entry name" value="Rhodanese-like_dom_sf"/>
</dbReference>
<dbReference type="STRING" id="451379.A0A0N5AJK6"/>
<name>A0A0N5AJK6_9BILA</name>
<evidence type="ECO:0000256" key="2">
    <source>
        <dbReference type="ARBA" id="ARBA00009085"/>
    </source>
</evidence>
<protein>
    <recommendedName>
        <fullName evidence="3">ubiquitinyl hydrolase 1</fullName>
        <ecNumber evidence="3">3.4.19.12</ecNumber>
    </recommendedName>
</protein>
<dbReference type="EC" id="3.4.19.12" evidence="3"/>
<comment type="catalytic activity">
    <reaction evidence="1">
        <text>Thiol-dependent hydrolysis of ester, thioester, amide, peptide and isopeptide bonds formed by the C-terminal Gly of ubiquitin (a 76-residue protein attached to proteins as an intracellular targeting signal).</text>
        <dbReference type="EC" id="3.4.19.12"/>
    </reaction>
</comment>
<dbReference type="SUPFAM" id="SSF54001">
    <property type="entry name" value="Cysteine proteinases"/>
    <property type="match status" value="1"/>
</dbReference>
<dbReference type="Gene3D" id="1.20.58.80">
    <property type="entry name" value="Phosphotransferase system, lactose/cellobiose-type IIA subunit"/>
    <property type="match status" value="1"/>
</dbReference>
<dbReference type="GO" id="GO:0004843">
    <property type="term" value="F:cysteine-type deubiquitinase activity"/>
    <property type="evidence" value="ECO:0007669"/>
    <property type="project" value="UniProtKB-EC"/>
</dbReference>
<dbReference type="PANTHER" id="PTHR21646:SF91">
    <property type="entry name" value="USP DOMAIN-CONTAINING PROTEIN"/>
    <property type="match status" value="1"/>
</dbReference>
<evidence type="ECO:0000313" key="6">
    <source>
        <dbReference type="Proteomes" id="UP000046393"/>
    </source>
</evidence>
<dbReference type="Pfam" id="PF00443">
    <property type="entry name" value="UCH"/>
    <property type="match status" value="1"/>
</dbReference>
<feature type="region of interest" description="Disordered" evidence="4">
    <location>
        <begin position="488"/>
        <end position="513"/>
    </location>
</feature>
<dbReference type="Gene3D" id="3.90.70.10">
    <property type="entry name" value="Cysteine proteinases"/>
    <property type="match status" value="1"/>
</dbReference>
<dbReference type="InterPro" id="IPR018200">
    <property type="entry name" value="USP_CS"/>
</dbReference>
<dbReference type="SUPFAM" id="SSF140856">
    <property type="entry name" value="USP8 N-terminal domain-like"/>
    <property type="match status" value="1"/>
</dbReference>
<dbReference type="InterPro" id="IPR028889">
    <property type="entry name" value="USP"/>
</dbReference>
<dbReference type="AlphaFoldDB" id="A0A0N5AJK6"/>
<dbReference type="InterPro" id="IPR050185">
    <property type="entry name" value="Ub_carboxyl-term_hydrolase"/>
</dbReference>
<sequence length="876" mass="99150">MLLPKVLTELQYDGWEKLEAKSALPVNEQLKKLTSSRAFTHVEKLYDEAELKRKSGDEEQAYILFSRMCEIAKMITKKSDFKRFKETPDCRLLHDYFKKSISHLDELQASLTKRYKLKKEIEGINTTVNPTKSGDEIKTGSNIDNDLLVFLDFGLIIHPRDLVRAINNDKKVLFIDYRGDCSSLLKYECPGKVFLARVPPSAIIPGCISSTLIHSAEISERVTLQRMSDVDIVVLVGTETPVLENETLKKGTIEHMLFEGLHTYNNNFRLRRAPVFLDGGFNNWALHYPMHTKVKAGAVEDLFINDGENKFLKNVAEYKQRINICFYLIFDLRSVEYPDLLRRPRKNLKAGNLVEKDNTSSSLSTAAKGKSLDFPKLVDDEKTCDSTGHSVAFGATNMRYSESDMGSRTSSKKVDYSKNKGFEPERTAINDSVQSDVDVKNDQASLSPYNQNTKPHAQITAPSRPIVDRTTKPRVFLGQQETPKNVELRKPSNVPHRPFTPPNTMEARGGAQIGPDTKDPLCDLYKAALLEIAEEAIKNKVTLGYTGLRNLRNTCYMNATLQALFNTVPLRNIFDSVAFLKFINRSNSKGTLGVCSATFAALMSAVWSGNYSVIIPSVFRNVFVREVNRDFNDYEQHDAQEFQIFLLAALHEDMDQVHNPVTFQQDYTGQNLQQEVLDFERNWRMYTNSPVNDIFRSITLSVKRCKTCGRESASFEEITQLSIAISQTSLVGCIAAHFERIELEGDSKWMCPKCKVYRDASLKTDIWSPPQILVVHLKRSTDGINKNDSLVEFDTGTLDLKYCIHSQANSASSTYKLYAIINHIGSLTSGHYTAFVQNLQPNGSKQWIVCDDEVIRPISEDSLCTRNAVVLYFQKC</sequence>
<dbReference type="InterPro" id="IPR015063">
    <property type="entry name" value="USP8_dimer"/>
</dbReference>
<evidence type="ECO:0000256" key="4">
    <source>
        <dbReference type="SAM" id="MobiDB-lite"/>
    </source>
</evidence>
<dbReference type="Proteomes" id="UP000046393">
    <property type="component" value="Unplaced"/>
</dbReference>
<dbReference type="InterPro" id="IPR038765">
    <property type="entry name" value="Papain-like_cys_pep_sf"/>
</dbReference>
<keyword evidence="6" id="KW-1185">Reference proteome</keyword>
<dbReference type="Pfam" id="PF08969">
    <property type="entry name" value="USP8_dimer"/>
    <property type="match status" value="1"/>
</dbReference>
<dbReference type="PROSITE" id="PS50235">
    <property type="entry name" value="USP_3"/>
    <property type="match status" value="1"/>
</dbReference>
<evidence type="ECO:0000256" key="1">
    <source>
        <dbReference type="ARBA" id="ARBA00000707"/>
    </source>
</evidence>
<dbReference type="Gene3D" id="3.40.250.10">
    <property type="entry name" value="Rhodanese-like domain"/>
    <property type="match status" value="1"/>
</dbReference>
<dbReference type="PANTHER" id="PTHR21646">
    <property type="entry name" value="UBIQUITIN CARBOXYL-TERMINAL HYDROLASE"/>
    <property type="match status" value="1"/>
</dbReference>
<evidence type="ECO:0000259" key="5">
    <source>
        <dbReference type="PROSITE" id="PS50235"/>
    </source>
</evidence>
<reference evidence="7" key="1">
    <citation type="submission" date="2017-02" db="UniProtKB">
        <authorList>
            <consortium name="WormBaseParasite"/>
        </authorList>
    </citation>
    <scope>IDENTIFICATION</scope>
</reference>
<evidence type="ECO:0000256" key="3">
    <source>
        <dbReference type="ARBA" id="ARBA00012759"/>
    </source>
</evidence>
<organism evidence="6 7">
    <name type="scientific">Syphacia muris</name>
    <dbReference type="NCBI Taxonomy" id="451379"/>
    <lineage>
        <taxon>Eukaryota</taxon>
        <taxon>Metazoa</taxon>
        <taxon>Ecdysozoa</taxon>
        <taxon>Nematoda</taxon>
        <taxon>Chromadorea</taxon>
        <taxon>Rhabditida</taxon>
        <taxon>Spirurina</taxon>
        <taxon>Oxyuridomorpha</taxon>
        <taxon>Oxyuroidea</taxon>
        <taxon>Oxyuridae</taxon>
        <taxon>Syphacia</taxon>
    </lineage>
</organism>
<evidence type="ECO:0000313" key="7">
    <source>
        <dbReference type="WBParaSite" id="SMUV_0000464801-mRNA-1"/>
    </source>
</evidence>
<dbReference type="GO" id="GO:0016579">
    <property type="term" value="P:protein deubiquitination"/>
    <property type="evidence" value="ECO:0007669"/>
    <property type="project" value="InterPro"/>
</dbReference>
<proteinExistence type="inferred from homology"/>
<dbReference type="InterPro" id="IPR001394">
    <property type="entry name" value="Peptidase_C19_UCH"/>
</dbReference>
<accession>A0A0N5AJK6</accession>
<comment type="similarity">
    <text evidence="2">Belongs to the peptidase C19 family.</text>
</comment>